<evidence type="ECO:0000313" key="1">
    <source>
        <dbReference type="EMBL" id="MCF2499019.1"/>
    </source>
</evidence>
<accession>A0A9X1QDJ2</accession>
<dbReference type="Proteomes" id="UP001139411">
    <property type="component" value="Unassembled WGS sequence"/>
</dbReference>
<sequence length="110" mass="12664">MIRSSTAFTPMLAWQRPWDLKQAAHRTLPYLSARKTFLKGKLAATLQWQNVDLGLLGSNRQRITTFGKDFFTTTNYIQETDIFLLNLSYNLNQTSKKGKLPASEFGEKEF</sequence>
<comment type="caution">
    <text evidence="1">The sequence shown here is derived from an EMBL/GenBank/DDBJ whole genome shotgun (WGS) entry which is preliminary data.</text>
</comment>
<gene>
    <name evidence="1" type="ORF">L0661_11925</name>
</gene>
<name>A0A9X1QDJ2_9BACT</name>
<dbReference type="RefSeq" id="WP_235177947.1">
    <property type="nucleotide sequence ID" value="NZ_JAKFFV010000007.1"/>
</dbReference>
<proteinExistence type="predicted"/>
<dbReference type="AlphaFoldDB" id="A0A9X1QDJ2"/>
<organism evidence="1 2">
    <name type="scientific">Dyadobacter chenhuakuii</name>
    <dbReference type="NCBI Taxonomy" id="2909339"/>
    <lineage>
        <taxon>Bacteria</taxon>
        <taxon>Pseudomonadati</taxon>
        <taxon>Bacteroidota</taxon>
        <taxon>Cytophagia</taxon>
        <taxon>Cytophagales</taxon>
        <taxon>Spirosomataceae</taxon>
        <taxon>Dyadobacter</taxon>
    </lineage>
</organism>
<dbReference type="EMBL" id="JAKFFV010000007">
    <property type="protein sequence ID" value="MCF2499019.1"/>
    <property type="molecule type" value="Genomic_DNA"/>
</dbReference>
<protein>
    <submittedName>
        <fullName evidence="1">Outer membrane beta-barrel family protein</fullName>
    </submittedName>
</protein>
<reference evidence="1" key="1">
    <citation type="submission" date="2022-01" db="EMBL/GenBank/DDBJ databases">
        <title>Novel species in genus Dyadobacter.</title>
        <authorList>
            <person name="Ma C."/>
        </authorList>
    </citation>
    <scope>NUCLEOTIDE SEQUENCE</scope>
    <source>
        <strain evidence="1">CY357</strain>
    </source>
</reference>
<evidence type="ECO:0000313" key="2">
    <source>
        <dbReference type="Proteomes" id="UP001139411"/>
    </source>
</evidence>